<protein>
    <submittedName>
        <fullName evidence="7">DNA-binding transcriptional MocR family regulator</fullName>
    </submittedName>
</protein>
<keyword evidence="5" id="KW-0804">Transcription</keyword>
<dbReference type="CDD" id="cd07377">
    <property type="entry name" value="WHTH_GntR"/>
    <property type="match status" value="1"/>
</dbReference>
<evidence type="ECO:0000259" key="6">
    <source>
        <dbReference type="PROSITE" id="PS50949"/>
    </source>
</evidence>
<sequence length="482" mass="50981">MDRRISSARLTALLGDAAGRSPAYRAVADAIRLLVNDGRIAPGTRLPSERDLTDRLGVSRTTVSRAYAELKDRGYLTARVGAGSVVALPHDVPAGDQLLDPTSTGPDTINLSVAAPPAVAGTAAAYAAAMEELPAHLTGCGLFPSGLPDLREAIAARYAERGLPTDPEQVVVVSGALNGLTVLIRAFLGPRDAVLTESPSYPNAIRALRSSGARIAGADVDATDWSSSSLTETIAQLRPSAAYLMPDFQNPTGALLDDEARARTATALRRAGALTIVDEVVAELGLDDAPMPLPFAHHAPDALSLGSASKLYWAGLRVGWIRVPHRLLPDVISARLATDIGAPLLEQVALLHLVRGGDAVRAARREQLRERRSTMVSAVARHLPDWRFRVPPGGLSLWCELPEARSTVLCAAAARHGVTLAAGPLFAPEGGLERYVRLPYAKSPDEIELAVARVALAWDEVTAGPASGRRPRAPREREALVT</sequence>
<dbReference type="SUPFAM" id="SSF53383">
    <property type="entry name" value="PLP-dependent transferases"/>
    <property type="match status" value="1"/>
</dbReference>
<dbReference type="InterPro" id="IPR036390">
    <property type="entry name" value="WH_DNA-bd_sf"/>
</dbReference>
<dbReference type="CDD" id="cd00609">
    <property type="entry name" value="AAT_like"/>
    <property type="match status" value="1"/>
</dbReference>
<feature type="domain" description="HTH gntR-type" evidence="6">
    <location>
        <begin position="21"/>
        <end position="89"/>
    </location>
</feature>
<organism evidence="7 8">
    <name type="scientific">Nocardioides marmoribigeumensis</name>
    <dbReference type="NCBI Taxonomy" id="433649"/>
    <lineage>
        <taxon>Bacteria</taxon>
        <taxon>Bacillati</taxon>
        <taxon>Actinomycetota</taxon>
        <taxon>Actinomycetes</taxon>
        <taxon>Propionibacteriales</taxon>
        <taxon>Nocardioidaceae</taxon>
        <taxon>Nocardioides</taxon>
    </lineage>
</organism>
<proteinExistence type="inferred from homology"/>
<dbReference type="SUPFAM" id="SSF46785">
    <property type="entry name" value="Winged helix' DNA-binding domain"/>
    <property type="match status" value="1"/>
</dbReference>
<dbReference type="Pfam" id="PF00392">
    <property type="entry name" value="GntR"/>
    <property type="match status" value="1"/>
</dbReference>
<evidence type="ECO:0000256" key="2">
    <source>
        <dbReference type="ARBA" id="ARBA00022898"/>
    </source>
</evidence>
<evidence type="ECO:0000256" key="5">
    <source>
        <dbReference type="ARBA" id="ARBA00023163"/>
    </source>
</evidence>
<dbReference type="Pfam" id="PF00155">
    <property type="entry name" value="Aminotran_1_2"/>
    <property type="match status" value="1"/>
</dbReference>
<dbReference type="PANTHER" id="PTHR46577">
    <property type="entry name" value="HTH-TYPE TRANSCRIPTIONAL REGULATORY PROTEIN GABR"/>
    <property type="match status" value="1"/>
</dbReference>
<dbReference type="InterPro" id="IPR015424">
    <property type="entry name" value="PyrdxlP-dep_Trfase"/>
</dbReference>
<dbReference type="PRINTS" id="PR00035">
    <property type="entry name" value="HTHGNTR"/>
</dbReference>
<keyword evidence="8" id="KW-1185">Reference proteome</keyword>
<name>A0ABU2BSC3_9ACTN</name>
<reference evidence="7 8" key="1">
    <citation type="submission" date="2023-07" db="EMBL/GenBank/DDBJ databases">
        <title>Sequencing the genomes of 1000 actinobacteria strains.</title>
        <authorList>
            <person name="Klenk H.-P."/>
        </authorList>
    </citation>
    <scope>NUCLEOTIDE SEQUENCE [LARGE SCALE GENOMIC DNA]</scope>
    <source>
        <strain evidence="7 8">DSM 19426</strain>
    </source>
</reference>
<keyword evidence="4 7" id="KW-0238">DNA-binding</keyword>
<comment type="caution">
    <text evidence="7">The sequence shown here is derived from an EMBL/GenBank/DDBJ whole genome shotgun (WGS) entry which is preliminary data.</text>
</comment>
<dbReference type="GO" id="GO:0003677">
    <property type="term" value="F:DNA binding"/>
    <property type="evidence" value="ECO:0007669"/>
    <property type="project" value="UniProtKB-KW"/>
</dbReference>
<dbReference type="Gene3D" id="3.40.640.10">
    <property type="entry name" value="Type I PLP-dependent aspartate aminotransferase-like (Major domain)"/>
    <property type="match status" value="1"/>
</dbReference>
<evidence type="ECO:0000313" key="8">
    <source>
        <dbReference type="Proteomes" id="UP001183648"/>
    </source>
</evidence>
<dbReference type="Gene3D" id="1.10.10.10">
    <property type="entry name" value="Winged helix-like DNA-binding domain superfamily/Winged helix DNA-binding domain"/>
    <property type="match status" value="1"/>
</dbReference>
<evidence type="ECO:0000313" key="7">
    <source>
        <dbReference type="EMBL" id="MDR7361540.1"/>
    </source>
</evidence>
<keyword evidence="3" id="KW-0805">Transcription regulation</keyword>
<dbReference type="Proteomes" id="UP001183648">
    <property type="component" value="Unassembled WGS sequence"/>
</dbReference>
<dbReference type="InterPro" id="IPR004839">
    <property type="entry name" value="Aminotransferase_I/II_large"/>
</dbReference>
<keyword evidence="2" id="KW-0663">Pyridoxal phosphate</keyword>
<evidence type="ECO:0000256" key="4">
    <source>
        <dbReference type="ARBA" id="ARBA00023125"/>
    </source>
</evidence>
<dbReference type="InterPro" id="IPR015421">
    <property type="entry name" value="PyrdxlP-dep_Trfase_major"/>
</dbReference>
<dbReference type="InterPro" id="IPR000524">
    <property type="entry name" value="Tscrpt_reg_HTH_GntR"/>
</dbReference>
<evidence type="ECO:0000256" key="1">
    <source>
        <dbReference type="ARBA" id="ARBA00005384"/>
    </source>
</evidence>
<comment type="similarity">
    <text evidence="1">In the C-terminal section; belongs to the class-I pyridoxal-phosphate-dependent aminotransferase family.</text>
</comment>
<accession>A0ABU2BSC3</accession>
<dbReference type="InterPro" id="IPR036388">
    <property type="entry name" value="WH-like_DNA-bd_sf"/>
</dbReference>
<evidence type="ECO:0000256" key="3">
    <source>
        <dbReference type="ARBA" id="ARBA00023015"/>
    </source>
</evidence>
<dbReference type="InterPro" id="IPR051446">
    <property type="entry name" value="HTH_trans_reg/aminotransferase"/>
</dbReference>
<dbReference type="SMART" id="SM00345">
    <property type="entry name" value="HTH_GNTR"/>
    <property type="match status" value="1"/>
</dbReference>
<dbReference type="EMBL" id="JAVDYG010000001">
    <property type="protein sequence ID" value="MDR7361540.1"/>
    <property type="molecule type" value="Genomic_DNA"/>
</dbReference>
<dbReference type="RefSeq" id="WP_310299616.1">
    <property type="nucleotide sequence ID" value="NZ_BAAAPS010000007.1"/>
</dbReference>
<gene>
    <name evidence="7" type="ORF">J2S63_001093</name>
</gene>
<dbReference type="PROSITE" id="PS50949">
    <property type="entry name" value="HTH_GNTR"/>
    <property type="match status" value="1"/>
</dbReference>
<dbReference type="PANTHER" id="PTHR46577:SF1">
    <property type="entry name" value="HTH-TYPE TRANSCRIPTIONAL REGULATORY PROTEIN GABR"/>
    <property type="match status" value="1"/>
</dbReference>